<feature type="chain" id="PRO_5039647507" description="Lipoprotein" evidence="2">
    <location>
        <begin position="26"/>
        <end position="165"/>
    </location>
</feature>
<dbReference type="PROSITE" id="PS51257">
    <property type="entry name" value="PROKAR_LIPOPROTEIN"/>
    <property type="match status" value="1"/>
</dbReference>
<organism evidence="3 4">
    <name type="scientific">Streptomyces nanshensis</name>
    <dbReference type="NCBI Taxonomy" id="518642"/>
    <lineage>
        <taxon>Bacteria</taxon>
        <taxon>Bacillati</taxon>
        <taxon>Actinomycetota</taxon>
        <taxon>Actinomycetes</taxon>
        <taxon>Kitasatosporales</taxon>
        <taxon>Streptomycetaceae</taxon>
        <taxon>Streptomyces</taxon>
    </lineage>
</organism>
<keyword evidence="2" id="KW-0732">Signal</keyword>
<dbReference type="AlphaFoldDB" id="A0A1E7LPF7"/>
<dbReference type="EMBL" id="LJGZ01000094">
    <property type="protein sequence ID" value="OEV18051.1"/>
    <property type="molecule type" value="Genomic_DNA"/>
</dbReference>
<gene>
    <name evidence="3" type="ORF">AN221_23080</name>
</gene>
<dbReference type="Proteomes" id="UP000175971">
    <property type="component" value="Unassembled WGS sequence"/>
</dbReference>
<keyword evidence="4" id="KW-1185">Reference proteome</keyword>
<evidence type="ECO:0000256" key="1">
    <source>
        <dbReference type="SAM" id="MobiDB-lite"/>
    </source>
</evidence>
<feature type="compositionally biased region" description="Pro residues" evidence="1">
    <location>
        <begin position="66"/>
        <end position="80"/>
    </location>
</feature>
<dbReference type="PATRIC" id="fig|518642.7.peg.4897"/>
<protein>
    <recommendedName>
        <fullName evidence="5">Lipoprotein</fullName>
    </recommendedName>
</protein>
<evidence type="ECO:0000313" key="3">
    <source>
        <dbReference type="EMBL" id="OEV18051.1"/>
    </source>
</evidence>
<evidence type="ECO:0000313" key="4">
    <source>
        <dbReference type="Proteomes" id="UP000175971"/>
    </source>
</evidence>
<sequence length="165" mass="17052">MQRTRFTTSLLVGVAVAAVSGCVSVDPQTGPSRPPRAESGGPEQDVIPQIVQPPGREALETIVEPSPSPGRPARPAPPSGAAPEARRAGPPSAPRSPERPAPPPRRTPSPRVPGLTPPLLAPSGVLPALPRARGGLHDVCALGRGYGGWPAGSRENRICEKTYGR</sequence>
<proteinExistence type="predicted"/>
<dbReference type="RefSeq" id="WP_070202507.1">
    <property type="nucleotide sequence ID" value="NZ_LJGZ01000094.1"/>
</dbReference>
<feature type="region of interest" description="Disordered" evidence="1">
    <location>
        <begin position="22"/>
        <end position="123"/>
    </location>
</feature>
<evidence type="ECO:0000256" key="2">
    <source>
        <dbReference type="SAM" id="SignalP"/>
    </source>
</evidence>
<comment type="caution">
    <text evidence="3">The sequence shown here is derived from an EMBL/GenBank/DDBJ whole genome shotgun (WGS) entry which is preliminary data.</text>
</comment>
<reference evidence="3 4" key="1">
    <citation type="journal article" date="2016" name="Front. Microbiol.">
        <title>Comparative Genomics Analysis of Streptomyces Species Reveals Their Adaptation to the Marine Environment and Their Diversity at the Genomic Level.</title>
        <authorList>
            <person name="Tian X."/>
            <person name="Zhang Z."/>
            <person name="Yang T."/>
            <person name="Chen M."/>
            <person name="Li J."/>
            <person name="Chen F."/>
            <person name="Yang J."/>
            <person name="Li W."/>
            <person name="Zhang B."/>
            <person name="Zhang Z."/>
            <person name="Wu J."/>
            <person name="Zhang C."/>
            <person name="Long L."/>
            <person name="Xiao J."/>
        </authorList>
    </citation>
    <scope>NUCLEOTIDE SEQUENCE [LARGE SCALE GENOMIC DNA]</scope>
    <source>
        <strain evidence="3 4">SCSIO M10372</strain>
    </source>
</reference>
<feature type="signal peptide" evidence="2">
    <location>
        <begin position="1"/>
        <end position="25"/>
    </location>
</feature>
<accession>A0A1E7LPF7</accession>
<name>A0A1E7LPF7_9ACTN</name>
<dbReference type="OrthoDB" id="4338732at2"/>
<feature type="compositionally biased region" description="Pro residues" evidence="1">
    <location>
        <begin position="91"/>
        <end position="120"/>
    </location>
</feature>
<evidence type="ECO:0008006" key="5">
    <source>
        <dbReference type="Google" id="ProtNLM"/>
    </source>
</evidence>